<accession>A0A1Y2IS54</accession>
<evidence type="ECO:0000313" key="3">
    <source>
        <dbReference type="Proteomes" id="UP000193067"/>
    </source>
</evidence>
<evidence type="ECO:0000313" key="2">
    <source>
        <dbReference type="EMBL" id="OSD03444.1"/>
    </source>
</evidence>
<keyword evidence="3" id="KW-1185">Reference proteome</keyword>
<sequence>MLLRLSAALRALGGASRDRRLRMLYQDKTLGRFACGRSRSVSVFRRPCIPLGCAKHNPSASSCAVLQSTSRLDRPVSRPYQADRYCLAVCRALLTEAQKIGQRSEVQAEGPFGPSPDRGNESPPVWNRLGDDAFVECLPEAKAQMGRRPEWGSRPGCSDIDAVCVMIYWMKLYASAGCHPRFPTTRWCTVA</sequence>
<dbReference type="EMBL" id="KZ084100">
    <property type="protein sequence ID" value="OSD03444.1"/>
    <property type="molecule type" value="Genomic_DNA"/>
</dbReference>
<protein>
    <submittedName>
        <fullName evidence="2">Uncharacterized protein</fullName>
    </submittedName>
</protein>
<name>A0A1Y2IS54_TRAC3</name>
<evidence type="ECO:0000256" key="1">
    <source>
        <dbReference type="SAM" id="MobiDB-lite"/>
    </source>
</evidence>
<dbReference type="Proteomes" id="UP000193067">
    <property type="component" value="Unassembled WGS sequence"/>
</dbReference>
<proteinExistence type="predicted"/>
<organism evidence="2 3">
    <name type="scientific">Trametes coccinea (strain BRFM310)</name>
    <name type="common">Pycnoporus coccineus</name>
    <dbReference type="NCBI Taxonomy" id="1353009"/>
    <lineage>
        <taxon>Eukaryota</taxon>
        <taxon>Fungi</taxon>
        <taxon>Dikarya</taxon>
        <taxon>Basidiomycota</taxon>
        <taxon>Agaricomycotina</taxon>
        <taxon>Agaricomycetes</taxon>
        <taxon>Polyporales</taxon>
        <taxon>Polyporaceae</taxon>
        <taxon>Trametes</taxon>
    </lineage>
</organism>
<dbReference type="AlphaFoldDB" id="A0A1Y2IS54"/>
<feature type="region of interest" description="Disordered" evidence="1">
    <location>
        <begin position="102"/>
        <end position="124"/>
    </location>
</feature>
<reference evidence="2 3" key="1">
    <citation type="journal article" date="2015" name="Biotechnol. Biofuels">
        <title>Enhanced degradation of softwood versus hardwood by the white-rot fungus Pycnoporus coccineus.</title>
        <authorList>
            <person name="Couturier M."/>
            <person name="Navarro D."/>
            <person name="Chevret D."/>
            <person name="Henrissat B."/>
            <person name="Piumi F."/>
            <person name="Ruiz-Duenas F.J."/>
            <person name="Martinez A.T."/>
            <person name="Grigoriev I.V."/>
            <person name="Riley R."/>
            <person name="Lipzen A."/>
            <person name="Berrin J.G."/>
            <person name="Master E.R."/>
            <person name="Rosso M.N."/>
        </authorList>
    </citation>
    <scope>NUCLEOTIDE SEQUENCE [LARGE SCALE GENOMIC DNA]</scope>
    <source>
        <strain evidence="2 3">BRFM310</strain>
    </source>
</reference>
<gene>
    <name evidence="2" type="ORF">PYCCODRAFT_218067</name>
</gene>